<evidence type="ECO:0000256" key="6">
    <source>
        <dbReference type="SAM" id="MobiDB-lite"/>
    </source>
</evidence>
<dbReference type="GO" id="GO:0051536">
    <property type="term" value="F:iron-sulfur cluster binding"/>
    <property type="evidence" value="ECO:0007669"/>
    <property type="project" value="UniProtKB-KW"/>
</dbReference>
<dbReference type="Proteomes" id="UP000189733">
    <property type="component" value="Unassembled WGS sequence"/>
</dbReference>
<dbReference type="EMBL" id="FUYA01000002">
    <property type="protein sequence ID" value="SKA66899.1"/>
    <property type="molecule type" value="Genomic_DNA"/>
</dbReference>
<feature type="region of interest" description="Disordered" evidence="6">
    <location>
        <begin position="294"/>
        <end position="314"/>
    </location>
</feature>
<protein>
    <submittedName>
        <fullName evidence="7">Biotin synthase</fullName>
    </submittedName>
</protein>
<dbReference type="AlphaFoldDB" id="A0A1T4VPQ2"/>
<evidence type="ECO:0000313" key="7">
    <source>
        <dbReference type="EMBL" id="SKA66899.1"/>
    </source>
</evidence>
<dbReference type="STRING" id="1121442.SAMN02745702_00708"/>
<dbReference type="GO" id="GO:0003824">
    <property type="term" value="F:catalytic activity"/>
    <property type="evidence" value="ECO:0007669"/>
    <property type="project" value="InterPro"/>
</dbReference>
<dbReference type="SFLD" id="SFLDS00029">
    <property type="entry name" value="Radical_SAM"/>
    <property type="match status" value="1"/>
</dbReference>
<dbReference type="Gene3D" id="3.20.20.70">
    <property type="entry name" value="Aldolase class I"/>
    <property type="match status" value="1"/>
</dbReference>
<evidence type="ECO:0000256" key="4">
    <source>
        <dbReference type="ARBA" id="ARBA00023004"/>
    </source>
</evidence>
<keyword evidence="4" id="KW-0408">Iron</keyword>
<comment type="cofactor">
    <cofactor evidence="1">
        <name>[4Fe-4S] cluster</name>
        <dbReference type="ChEBI" id="CHEBI:49883"/>
    </cofactor>
</comment>
<dbReference type="SUPFAM" id="SSF102114">
    <property type="entry name" value="Radical SAM enzymes"/>
    <property type="match status" value="1"/>
</dbReference>
<dbReference type="InterPro" id="IPR058240">
    <property type="entry name" value="rSAM_sf"/>
</dbReference>
<dbReference type="InterPro" id="IPR013785">
    <property type="entry name" value="Aldolase_TIM"/>
</dbReference>
<name>A0A1T4VPQ2_9BACT</name>
<evidence type="ECO:0000256" key="2">
    <source>
        <dbReference type="ARBA" id="ARBA00022691"/>
    </source>
</evidence>
<dbReference type="CDD" id="cd01335">
    <property type="entry name" value="Radical_SAM"/>
    <property type="match status" value="1"/>
</dbReference>
<keyword evidence="8" id="KW-1185">Reference proteome</keyword>
<dbReference type="GO" id="GO:0046872">
    <property type="term" value="F:metal ion binding"/>
    <property type="evidence" value="ECO:0007669"/>
    <property type="project" value="UniProtKB-KW"/>
</dbReference>
<evidence type="ECO:0000256" key="5">
    <source>
        <dbReference type="ARBA" id="ARBA00023014"/>
    </source>
</evidence>
<gene>
    <name evidence="7" type="ORF">SAMN02745702_00708</name>
</gene>
<accession>A0A1T4VPQ2</accession>
<keyword evidence="3" id="KW-0479">Metal-binding</keyword>
<keyword evidence="5" id="KW-0411">Iron-sulfur</keyword>
<reference evidence="7 8" key="1">
    <citation type="submission" date="2017-02" db="EMBL/GenBank/DDBJ databases">
        <authorList>
            <person name="Peterson S.W."/>
        </authorList>
    </citation>
    <scope>NUCLEOTIDE SEQUENCE [LARGE SCALE GENOMIC DNA]</scope>
    <source>
        <strain evidence="7 8">DSM 18034</strain>
    </source>
</reference>
<evidence type="ECO:0000313" key="8">
    <source>
        <dbReference type="Proteomes" id="UP000189733"/>
    </source>
</evidence>
<organism evidence="7 8">
    <name type="scientific">Desulfobaculum bizertense DSM 18034</name>
    <dbReference type="NCBI Taxonomy" id="1121442"/>
    <lineage>
        <taxon>Bacteria</taxon>
        <taxon>Pseudomonadati</taxon>
        <taxon>Thermodesulfobacteriota</taxon>
        <taxon>Desulfovibrionia</taxon>
        <taxon>Desulfovibrionales</taxon>
        <taxon>Desulfovibrionaceae</taxon>
        <taxon>Desulfobaculum</taxon>
    </lineage>
</organism>
<proteinExistence type="predicted"/>
<dbReference type="RefSeq" id="WP_078684020.1">
    <property type="nucleotide sequence ID" value="NZ_FUYA01000002.1"/>
</dbReference>
<evidence type="ECO:0000256" key="3">
    <source>
        <dbReference type="ARBA" id="ARBA00022723"/>
    </source>
</evidence>
<sequence>MAIQCDTQILSILDRAQQGKAPSRDECVQLLDLADSSLEAAMMRGVADSIARQRFHAPMLQGQIGIEFKPCSADCQFCSFAESFTQFDPFKMAPEKLREHTKAFAESGKPLTALFLMMPHEFDYEFLLDAVRDVRKIISPECRLVVNIGDFTETQAKELKETGVTGAYHVLRLQEGVCTKISREERIATIENVKNSGLDWYYCCEPIGPEHSSEEIADQILLGREYECYQHAAMRRVNFGHSPLKANGSISELRMANVVAVIALAMIENPELTSIAVHEPSGAGLLAGANTLYAESGGNPRDTKEETSKGRGHTMQSCAKMLEEAGWSF</sequence>
<dbReference type="InterPro" id="IPR007197">
    <property type="entry name" value="rSAM"/>
</dbReference>
<evidence type="ECO:0000256" key="1">
    <source>
        <dbReference type="ARBA" id="ARBA00001966"/>
    </source>
</evidence>
<dbReference type="OrthoDB" id="5405220at2"/>
<keyword evidence="2" id="KW-0949">S-adenosyl-L-methionine</keyword>